<gene>
    <name evidence="1" type="ORF">FCALED_LOCUS15673</name>
</gene>
<sequence>ISDAITSILVTSKLSYFNLRHFIEVALTLDEGVWCRFGLFGMECRYSKEQILLLVSGSLGEFVDVAECV</sequence>
<evidence type="ECO:0000313" key="1">
    <source>
        <dbReference type="EMBL" id="CAG8741762.1"/>
    </source>
</evidence>
<name>A0A9N9IMC2_9GLOM</name>
<dbReference type="AlphaFoldDB" id="A0A9N9IMC2"/>
<proteinExistence type="predicted"/>
<accession>A0A9N9IMC2</accession>
<feature type="non-terminal residue" evidence="1">
    <location>
        <position position="69"/>
    </location>
</feature>
<reference evidence="1" key="1">
    <citation type="submission" date="2021-06" db="EMBL/GenBank/DDBJ databases">
        <authorList>
            <person name="Kallberg Y."/>
            <person name="Tangrot J."/>
            <person name="Rosling A."/>
        </authorList>
    </citation>
    <scope>NUCLEOTIDE SEQUENCE</scope>
    <source>
        <strain evidence="1">UK204</strain>
    </source>
</reference>
<comment type="caution">
    <text evidence="1">The sequence shown here is derived from an EMBL/GenBank/DDBJ whole genome shotgun (WGS) entry which is preliminary data.</text>
</comment>
<protein>
    <submittedName>
        <fullName evidence="1">3165_t:CDS:1</fullName>
    </submittedName>
</protein>
<dbReference type="EMBL" id="CAJVPQ010015144">
    <property type="protein sequence ID" value="CAG8741762.1"/>
    <property type="molecule type" value="Genomic_DNA"/>
</dbReference>
<keyword evidence="2" id="KW-1185">Reference proteome</keyword>
<dbReference type="Proteomes" id="UP000789570">
    <property type="component" value="Unassembled WGS sequence"/>
</dbReference>
<organism evidence="1 2">
    <name type="scientific">Funneliformis caledonium</name>
    <dbReference type="NCBI Taxonomy" id="1117310"/>
    <lineage>
        <taxon>Eukaryota</taxon>
        <taxon>Fungi</taxon>
        <taxon>Fungi incertae sedis</taxon>
        <taxon>Mucoromycota</taxon>
        <taxon>Glomeromycotina</taxon>
        <taxon>Glomeromycetes</taxon>
        <taxon>Glomerales</taxon>
        <taxon>Glomeraceae</taxon>
        <taxon>Funneliformis</taxon>
    </lineage>
</organism>
<evidence type="ECO:0000313" key="2">
    <source>
        <dbReference type="Proteomes" id="UP000789570"/>
    </source>
</evidence>